<keyword evidence="4" id="KW-0274">FAD</keyword>
<organism evidence="7 8">
    <name type="scientific">Periconia digitata</name>
    <dbReference type="NCBI Taxonomy" id="1303443"/>
    <lineage>
        <taxon>Eukaryota</taxon>
        <taxon>Fungi</taxon>
        <taxon>Dikarya</taxon>
        <taxon>Ascomycota</taxon>
        <taxon>Pezizomycotina</taxon>
        <taxon>Dothideomycetes</taxon>
        <taxon>Pleosporomycetidae</taxon>
        <taxon>Pleosporales</taxon>
        <taxon>Massarineae</taxon>
        <taxon>Periconiaceae</taxon>
        <taxon>Periconia</taxon>
    </lineage>
</organism>
<dbReference type="Pfam" id="PF05199">
    <property type="entry name" value="GMC_oxred_C"/>
    <property type="match status" value="1"/>
</dbReference>
<accession>A0A9W4UKK2</accession>
<evidence type="ECO:0000313" key="8">
    <source>
        <dbReference type="Proteomes" id="UP001152607"/>
    </source>
</evidence>
<dbReference type="Gene3D" id="3.30.560.10">
    <property type="entry name" value="Glucose Oxidase, domain 3"/>
    <property type="match status" value="1"/>
</dbReference>
<reference evidence="7" key="1">
    <citation type="submission" date="2023-01" db="EMBL/GenBank/DDBJ databases">
        <authorList>
            <person name="Van Ghelder C."/>
            <person name="Rancurel C."/>
        </authorList>
    </citation>
    <scope>NUCLEOTIDE SEQUENCE</scope>
    <source>
        <strain evidence="7">CNCM I-4278</strain>
    </source>
</reference>
<dbReference type="Proteomes" id="UP001152607">
    <property type="component" value="Unassembled WGS sequence"/>
</dbReference>
<dbReference type="SUPFAM" id="SSF54373">
    <property type="entry name" value="FAD-linked reductases, C-terminal domain"/>
    <property type="match status" value="1"/>
</dbReference>
<dbReference type="SUPFAM" id="SSF51905">
    <property type="entry name" value="FAD/NAD(P)-binding domain"/>
    <property type="match status" value="1"/>
</dbReference>
<dbReference type="AlphaFoldDB" id="A0A9W4UKK2"/>
<name>A0A9W4UKK2_9PLEO</name>
<evidence type="ECO:0000259" key="6">
    <source>
        <dbReference type="Pfam" id="PF05199"/>
    </source>
</evidence>
<protein>
    <submittedName>
        <fullName evidence="7">Uncharacterized protein</fullName>
    </submittedName>
</protein>
<comment type="cofactor">
    <cofactor evidence="1">
        <name>FAD</name>
        <dbReference type="ChEBI" id="CHEBI:57692"/>
    </cofactor>
</comment>
<dbReference type="Gene3D" id="3.50.50.60">
    <property type="entry name" value="FAD/NAD(P)-binding domain"/>
    <property type="match status" value="1"/>
</dbReference>
<keyword evidence="3" id="KW-0285">Flavoprotein</keyword>
<dbReference type="PANTHER" id="PTHR11552">
    <property type="entry name" value="GLUCOSE-METHANOL-CHOLINE GMC OXIDOREDUCTASE"/>
    <property type="match status" value="1"/>
</dbReference>
<sequence length="763" mass="83186">MKQPWDLDKKTCSIITAKLIAICTFWTLNITKTASSVDGQGDAPSQCDQSTVLRVGAYRVLARAVTYSLYRNNNIEDGLGSSVTHDYGTTHHSRTVYRDSKASHQACAQLGDLKNRKKIQHNLASLQRSPLKKKFKSYTMITGTENKEEEMTPDTTPDKIYDFILVGAGSSSCLLASRLSTNLPTHTILVLEAGQHIQNDPKVQTPGLSSTLQSDPTYDWQYVSEPEPGLNGRTVKHPRGKLVGGTSAINSHSIVFPNEEWQDRIATHLLGDGDGVEEWSAEGMRGCYARWERRGGESCTEDDDGVEDRVRTSYPRELDFLQEQWGKVFEELGCEATRSGFAESVVGAVTVSNAVDAEKGERSHAGTAFLEPALQRGNVTLKTGVKVDRIVFDEDVDTNGKLHATGVRYTLDDKHHILRGREIILCAGVFESPAILERSGIGSKKILEAANIPILYDLAGVGENLQDHLNCSLSHETLDSIQTRDSILIDPSSKAAALSQYQQTRRGVLAEGPAYSFAFTPFHHLSPSPSTPSPSSLLAETSPAFTNPTLAAQLPVLTPPLTSPTEATATSFLLRCQRNRDLDSLPPHTSPFVPGSYITIAAMLAHPFSRGSSHISTASPHHPPTINFNYLSHPLDTHLLASHILQIDRLFRTPALSSILKPGGRRLPRSWPYTVDTLDDAKGILGVNAASNYHPCGTCAMMREGDGGVVDHRLVVYGTRNVRVCDGSVLPVLPRGNVLCAVYAWAEKGAEILVREGRGGRGV</sequence>
<dbReference type="InterPro" id="IPR007867">
    <property type="entry name" value="GMC_OxRtase_C"/>
</dbReference>
<comment type="caution">
    <text evidence="7">The sequence shown here is derived from an EMBL/GenBank/DDBJ whole genome shotgun (WGS) entry which is preliminary data.</text>
</comment>
<evidence type="ECO:0000256" key="4">
    <source>
        <dbReference type="ARBA" id="ARBA00022827"/>
    </source>
</evidence>
<proteinExistence type="inferred from homology"/>
<evidence type="ECO:0000259" key="5">
    <source>
        <dbReference type="Pfam" id="PF00732"/>
    </source>
</evidence>
<evidence type="ECO:0000256" key="2">
    <source>
        <dbReference type="ARBA" id="ARBA00010790"/>
    </source>
</evidence>
<feature type="domain" description="Glucose-methanol-choline oxidoreductase N-terminal" evidence="5">
    <location>
        <begin position="161"/>
        <end position="469"/>
    </location>
</feature>
<dbReference type="InterPro" id="IPR036188">
    <property type="entry name" value="FAD/NAD-bd_sf"/>
</dbReference>
<gene>
    <name evidence="7" type="ORF">PDIGIT_LOCUS9838</name>
</gene>
<feature type="domain" description="Glucose-methanol-choline oxidoreductase C-terminal" evidence="6">
    <location>
        <begin position="607"/>
        <end position="746"/>
    </location>
</feature>
<evidence type="ECO:0000313" key="7">
    <source>
        <dbReference type="EMBL" id="CAI6336732.1"/>
    </source>
</evidence>
<dbReference type="GO" id="GO:0050660">
    <property type="term" value="F:flavin adenine dinucleotide binding"/>
    <property type="evidence" value="ECO:0007669"/>
    <property type="project" value="InterPro"/>
</dbReference>
<evidence type="ECO:0000256" key="3">
    <source>
        <dbReference type="ARBA" id="ARBA00022630"/>
    </source>
</evidence>
<dbReference type="OrthoDB" id="269227at2759"/>
<dbReference type="EMBL" id="CAOQHR010000006">
    <property type="protein sequence ID" value="CAI6336732.1"/>
    <property type="molecule type" value="Genomic_DNA"/>
</dbReference>
<keyword evidence="8" id="KW-1185">Reference proteome</keyword>
<comment type="similarity">
    <text evidence="2">Belongs to the GMC oxidoreductase family.</text>
</comment>
<dbReference type="Pfam" id="PF00732">
    <property type="entry name" value="GMC_oxred_N"/>
    <property type="match status" value="1"/>
</dbReference>
<dbReference type="GO" id="GO:0016614">
    <property type="term" value="F:oxidoreductase activity, acting on CH-OH group of donors"/>
    <property type="evidence" value="ECO:0007669"/>
    <property type="project" value="InterPro"/>
</dbReference>
<dbReference type="InterPro" id="IPR012132">
    <property type="entry name" value="GMC_OxRdtase"/>
</dbReference>
<evidence type="ECO:0000256" key="1">
    <source>
        <dbReference type="ARBA" id="ARBA00001974"/>
    </source>
</evidence>
<dbReference type="InterPro" id="IPR000172">
    <property type="entry name" value="GMC_OxRdtase_N"/>
</dbReference>
<dbReference type="PANTHER" id="PTHR11552:SF147">
    <property type="entry name" value="CHOLINE DEHYDROGENASE, MITOCHONDRIAL"/>
    <property type="match status" value="1"/>
</dbReference>